<comment type="similarity">
    <text evidence="2 6">Belongs to the adaptor complexes small subunit family.</text>
</comment>
<keyword evidence="4 6" id="KW-0653">Protein transport</keyword>
<evidence type="ECO:0000256" key="2">
    <source>
        <dbReference type="ARBA" id="ARBA00006972"/>
    </source>
</evidence>
<evidence type="ECO:0000256" key="4">
    <source>
        <dbReference type="ARBA" id="ARBA00022927"/>
    </source>
</evidence>
<evidence type="ECO:0000256" key="6">
    <source>
        <dbReference type="PIRNR" id="PIRNR015588"/>
    </source>
</evidence>
<evidence type="ECO:0000313" key="9">
    <source>
        <dbReference type="Proteomes" id="UP000266673"/>
    </source>
</evidence>
<dbReference type="GO" id="GO:0006886">
    <property type="term" value="P:intracellular protein transport"/>
    <property type="evidence" value="ECO:0007669"/>
    <property type="project" value="UniProtKB-UniRule"/>
</dbReference>
<feature type="domain" description="AP complex mu/sigma subunit" evidence="7">
    <location>
        <begin position="7"/>
        <end position="93"/>
    </location>
</feature>
<proteinExistence type="inferred from homology"/>
<reference evidence="8 9" key="1">
    <citation type="submission" date="2018-06" db="EMBL/GenBank/DDBJ databases">
        <title>Comparative genomics reveals the genomic features of Rhizophagus irregularis, R. cerebriforme, R. diaphanum and Gigaspora rosea, and their symbiotic lifestyle signature.</title>
        <authorList>
            <person name="Morin E."/>
            <person name="San Clemente H."/>
            <person name="Chen E.C.H."/>
            <person name="De La Providencia I."/>
            <person name="Hainaut M."/>
            <person name="Kuo A."/>
            <person name="Kohler A."/>
            <person name="Murat C."/>
            <person name="Tang N."/>
            <person name="Roy S."/>
            <person name="Loubradou J."/>
            <person name="Henrissat B."/>
            <person name="Grigoriev I.V."/>
            <person name="Corradi N."/>
            <person name="Roux C."/>
            <person name="Martin F.M."/>
        </authorList>
    </citation>
    <scope>NUCLEOTIDE SEQUENCE [LARGE SCALE GENOMIC DNA]</scope>
    <source>
        <strain evidence="8 9">DAOM 194757</strain>
    </source>
</reference>
<sequence>MTYLPELNKQGQTRFSRYYLGMPIQAEERVLMEADIARKCLKRSDVQCSIFEYGQYKLAYRRYASLFFVIGFDEEENHLSILELVQAYVGKLIFFLTAYINLYGVNDPNCLIEILNTYFDNVCELDIMFNIEKVQVILEEMVSNGRIVETNKHNVLAPVLEMNKASR</sequence>
<protein>
    <recommendedName>
        <fullName evidence="6">AP complex subunit sigma</fullName>
    </recommendedName>
</protein>
<dbReference type="OrthoDB" id="371463at2759"/>
<evidence type="ECO:0000256" key="5">
    <source>
        <dbReference type="ARBA" id="ARBA00023136"/>
    </source>
</evidence>
<evidence type="ECO:0000313" key="8">
    <source>
        <dbReference type="EMBL" id="RIB08730.1"/>
    </source>
</evidence>
<dbReference type="EMBL" id="QKWP01001469">
    <property type="protein sequence ID" value="RIB08730.1"/>
    <property type="molecule type" value="Genomic_DNA"/>
</dbReference>
<evidence type="ECO:0000256" key="1">
    <source>
        <dbReference type="ARBA" id="ARBA00004308"/>
    </source>
</evidence>
<dbReference type="GO" id="GO:0012505">
    <property type="term" value="C:endomembrane system"/>
    <property type="evidence" value="ECO:0007669"/>
    <property type="project" value="UniProtKB-SubCell"/>
</dbReference>
<dbReference type="PIRSF" id="PIRSF015588">
    <property type="entry name" value="AP_complex_sigma"/>
    <property type="match status" value="1"/>
</dbReference>
<dbReference type="Proteomes" id="UP000266673">
    <property type="component" value="Unassembled WGS sequence"/>
</dbReference>
<evidence type="ECO:0000256" key="3">
    <source>
        <dbReference type="ARBA" id="ARBA00022448"/>
    </source>
</evidence>
<dbReference type="InterPro" id="IPR016635">
    <property type="entry name" value="AP_complex_ssu"/>
</dbReference>
<keyword evidence="9" id="KW-1185">Reference proteome</keyword>
<keyword evidence="3 6" id="KW-0813">Transport</keyword>
<dbReference type="InterPro" id="IPR022775">
    <property type="entry name" value="AP_mu_sigma_su"/>
</dbReference>
<dbReference type="Pfam" id="PF01217">
    <property type="entry name" value="Clat_adaptor_s"/>
    <property type="match status" value="2"/>
</dbReference>
<dbReference type="STRING" id="44941.A0A397UEZ4"/>
<gene>
    <name evidence="8" type="ORF">C2G38_2251840</name>
</gene>
<feature type="domain" description="AP complex mu/sigma subunit" evidence="7">
    <location>
        <begin position="109"/>
        <end position="165"/>
    </location>
</feature>
<evidence type="ECO:0000259" key="7">
    <source>
        <dbReference type="Pfam" id="PF01217"/>
    </source>
</evidence>
<dbReference type="Gene3D" id="3.30.450.60">
    <property type="match status" value="1"/>
</dbReference>
<keyword evidence="5 6" id="KW-0472">Membrane</keyword>
<dbReference type="InterPro" id="IPR011012">
    <property type="entry name" value="Longin-like_dom_sf"/>
</dbReference>
<dbReference type="AlphaFoldDB" id="A0A397UEZ4"/>
<dbReference type="PANTHER" id="PTHR11753">
    <property type="entry name" value="ADAPTOR COMPLEXES SMALL SUBUNIT FAMILY"/>
    <property type="match status" value="1"/>
</dbReference>
<comment type="subcellular location">
    <subcellularLocation>
        <location evidence="1">Endomembrane system</location>
    </subcellularLocation>
</comment>
<dbReference type="SUPFAM" id="SSF64356">
    <property type="entry name" value="SNARE-like"/>
    <property type="match status" value="2"/>
</dbReference>
<comment type="caution">
    <text evidence="8">The sequence shown here is derived from an EMBL/GenBank/DDBJ whole genome shotgun (WGS) entry which is preliminary data.</text>
</comment>
<accession>A0A397UEZ4</accession>
<name>A0A397UEZ4_9GLOM</name>
<organism evidence="8 9">
    <name type="scientific">Gigaspora rosea</name>
    <dbReference type="NCBI Taxonomy" id="44941"/>
    <lineage>
        <taxon>Eukaryota</taxon>
        <taxon>Fungi</taxon>
        <taxon>Fungi incertae sedis</taxon>
        <taxon>Mucoromycota</taxon>
        <taxon>Glomeromycotina</taxon>
        <taxon>Glomeromycetes</taxon>
        <taxon>Diversisporales</taxon>
        <taxon>Gigasporaceae</taxon>
        <taxon>Gigaspora</taxon>
    </lineage>
</organism>